<comment type="caution">
    <text evidence="8">The sequence shown here is derived from an EMBL/GenBank/DDBJ whole genome shotgun (WGS) entry which is preliminary data.</text>
</comment>
<keyword evidence="2" id="KW-0441">Lipid A biosynthesis</keyword>
<feature type="domain" description="UDP-3-O-[3-hydroxymyristoyl] glucosamine N-acyltransferase non-repeat region" evidence="7">
    <location>
        <begin position="24"/>
        <end position="86"/>
    </location>
</feature>
<accession>A0AA35SRP9</accession>
<dbReference type="InterPro" id="IPR001451">
    <property type="entry name" value="Hexapep"/>
</dbReference>
<evidence type="ECO:0000256" key="6">
    <source>
        <dbReference type="ARBA" id="ARBA00023315"/>
    </source>
</evidence>
<name>A0AA35SRP9_GEOBA</name>
<dbReference type="Pfam" id="PF00132">
    <property type="entry name" value="Hexapep"/>
    <property type="match status" value="1"/>
</dbReference>
<dbReference type="GO" id="GO:0016410">
    <property type="term" value="F:N-acyltransferase activity"/>
    <property type="evidence" value="ECO:0007669"/>
    <property type="project" value="InterPro"/>
</dbReference>
<evidence type="ECO:0000256" key="4">
    <source>
        <dbReference type="ARBA" id="ARBA00022737"/>
    </source>
</evidence>
<gene>
    <name evidence="8" type="ORF">GBAR_LOCUS19662</name>
</gene>
<dbReference type="InterPro" id="IPR018357">
    <property type="entry name" value="Hexapep_transf_CS"/>
</dbReference>
<dbReference type="InterPro" id="IPR020573">
    <property type="entry name" value="UDP_GlcNAc_AcTrfase_non-rep"/>
</dbReference>
<dbReference type="AlphaFoldDB" id="A0AA35SRP9"/>
<dbReference type="Pfam" id="PF04613">
    <property type="entry name" value="LpxD"/>
    <property type="match status" value="1"/>
</dbReference>
<dbReference type="InterPro" id="IPR011004">
    <property type="entry name" value="Trimer_LpxA-like_sf"/>
</dbReference>
<dbReference type="PANTHER" id="PTHR43378:SF2">
    <property type="entry name" value="UDP-3-O-ACYLGLUCOSAMINE N-ACYLTRANSFERASE 1, MITOCHONDRIAL-RELATED"/>
    <property type="match status" value="1"/>
</dbReference>
<evidence type="ECO:0000256" key="2">
    <source>
        <dbReference type="ARBA" id="ARBA00022556"/>
    </source>
</evidence>
<dbReference type="CDD" id="cd03352">
    <property type="entry name" value="LbH_LpxD"/>
    <property type="match status" value="1"/>
</dbReference>
<keyword evidence="1" id="KW-0444">Lipid biosynthesis</keyword>
<dbReference type="Gene3D" id="3.40.1390.10">
    <property type="entry name" value="MurE/MurF, N-terminal domain"/>
    <property type="match status" value="1"/>
</dbReference>
<dbReference type="PROSITE" id="PS00101">
    <property type="entry name" value="HEXAPEP_TRANSFERASES"/>
    <property type="match status" value="1"/>
</dbReference>
<dbReference type="Gene3D" id="2.160.10.10">
    <property type="entry name" value="Hexapeptide repeat proteins"/>
    <property type="match status" value="1"/>
</dbReference>
<keyword evidence="4" id="KW-0677">Repeat</keyword>
<dbReference type="NCBIfam" id="NF002060">
    <property type="entry name" value="PRK00892.1"/>
    <property type="match status" value="1"/>
</dbReference>
<dbReference type="SUPFAM" id="SSF51161">
    <property type="entry name" value="Trimeric LpxA-like enzymes"/>
    <property type="match status" value="1"/>
</dbReference>
<sequence length="347" mass="35842">MVMRATLAELAQLLEAEIVGDGQMTICGLASLEEAKAGDLAFVAGDRNARGRLAASHASAVLVAPDMPVDRPALRVPDPYLGFICLVEEYFPQQHPAWGIDALAVLAPDVVVGQRVSVGPCVVIGRGTRLEDDVVIYPGTYIGPGCHIGPECVLYANVSLYSQVTLGRGVVIHSGAVIGADGFGYRRLDGGDYRKIPQIGGVLIGDGVEIGANTCIDRATLGNTVVEVGAKLDNLVQIGHNSTVGAYTVVAGQAGVSGSVRVGTGVRMGGQAGIADHVTVGDGAAIAGQAGVAADVEPDTTVFGSPAVPSTLAKRAHLYGLKLGELFQSVKRLQRRLEALESRSEGK</sequence>
<evidence type="ECO:0000313" key="9">
    <source>
        <dbReference type="Proteomes" id="UP001174909"/>
    </source>
</evidence>
<protein>
    <submittedName>
        <fullName evidence="8">UDP-3-O-acylglucosamine N-acyltransferase</fullName>
    </submittedName>
</protein>
<dbReference type="Proteomes" id="UP001174909">
    <property type="component" value="Unassembled WGS sequence"/>
</dbReference>
<proteinExistence type="inferred from homology"/>
<dbReference type="InterPro" id="IPR007691">
    <property type="entry name" value="LpxD"/>
</dbReference>
<reference evidence="8" key="1">
    <citation type="submission" date="2023-03" db="EMBL/GenBank/DDBJ databases">
        <authorList>
            <person name="Steffen K."/>
            <person name="Cardenas P."/>
        </authorList>
    </citation>
    <scope>NUCLEOTIDE SEQUENCE</scope>
</reference>
<dbReference type="EMBL" id="CASHTH010002766">
    <property type="protein sequence ID" value="CAI8035025.1"/>
    <property type="molecule type" value="Genomic_DNA"/>
</dbReference>
<evidence type="ECO:0000256" key="5">
    <source>
        <dbReference type="ARBA" id="ARBA00023098"/>
    </source>
</evidence>
<evidence type="ECO:0000256" key="3">
    <source>
        <dbReference type="ARBA" id="ARBA00022679"/>
    </source>
</evidence>
<keyword evidence="6" id="KW-0012">Acyltransferase</keyword>
<dbReference type="NCBIfam" id="TIGR01853">
    <property type="entry name" value="lipid_A_lpxD"/>
    <property type="match status" value="1"/>
</dbReference>
<dbReference type="HAMAP" id="MF_00523">
    <property type="entry name" value="LpxD"/>
    <property type="match status" value="1"/>
</dbReference>
<keyword evidence="3" id="KW-0808">Transferase</keyword>
<dbReference type="GO" id="GO:0016020">
    <property type="term" value="C:membrane"/>
    <property type="evidence" value="ECO:0007669"/>
    <property type="project" value="GOC"/>
</dbReference>
<keyword evidence="9" id="KW-1185">Reference proteome</keyword>
<dbReference type="GO" id="GO:0009245">
    <property type="term" value="P:lipid A biosynthetic process"/>
    <property type="evidence" value="ECO:0007669"/>
    <property type="project" value="UniProtKB-KW"/>
</dbReference>
<dbReference type="PANTHER" id="PTHR43378">
    <property type="entry name" value="UDP-3-O-ACYLGLUCOSAMINE N-ACYLTRANSFERASE"/>
    <property type="match status" value="1"/>
</dbReference>
<evidence type="ECO:0000256" key="1">
    <source>
        <dbReference type="ARBA" id="ARBA00022516"/>
    </source>
</evidence>
<keyword evidence="5" id="KW-0443">Lipid metabolism</keyword>
<organism evidence="8 9">
    <name type="scientific">Geodia barretti</name>
    <name type="common">Barrett's horny sponge</name>
    <dbReference type="NCBI Taxonomy" id="519541"/>
    <lineage>
        <taxon>Eukaryota</taxon>
        <taxon>Metazoa</taxon>
        <taxon>Porifera</taxon>
        <taxon>Demospongiae</taxon>
        <taxon>Heteroscleromorpha</taxon>
        <taxon>Tetractinellida</taxon>
        <taxon>Astrophorina</taxon>
        <taxon>Geodiidae</taxon>
        <taxon>Geodia</taxon>
    </lineage>
</organism>
<evidence type="ECO:0000259" key="7">
    <source>
        <dbReference type="Pfam" id="PF04613"/>
    </source>
</evidence>
<evidence type="ECO:0000313" key="8">
    <source>
        <dbReference type="EMBL" id="CAI8035025.1"/>
    </source>
</evidence>